<organism evidence="4 5">
    <name type="scientific">Steinernema hermaphroditum</name>
    <dbReference type="NCBI Taxonomy" id="289476"/>
    <lineage>
        <taxon>Eukaryota</taxon>
        <taxon>Metazoa</taxon>
        <taxon>Ecdysozoa</taxon>
        <taxon>Nematoda</taxon>
        <taxon>Chromadorea</taxon>
        <taxon>Rhabditida</taxon>
        <taxon>Tylenchina</taxon>
        <taxon>Panagrolaimomorpha</taxon>
        <taxon>Strongyloidoidea</taxon>
        <taxon>Steinernematidae</taxon>
        <taxon>Steinernema</taxon>
    </lineage>
</organism>
<dbReference type="InterPro" id="IPR026564">
    <property type="entry name" value="Transcrip_reg_TACO1-like_dom3"/>
</dbReference>
<dbReference type="SUPFAM" id="SSF75625">
    <property type="entry name" value="YebC-like"/>
    <property type="match status" value="1"/>
</dbReference>
<gene>
    <name evidence="4" type="ORF">QR680_014939</name>
</gene>
<sequence length="430" mass="49110">MPIIALKRDGFDFKLNKDLASEHLSSSGRDYHWIAFNNALKRQKMRQEQEDPELLSSGDQSINRLFNSFHDAVRDLDFQKANRSLFPLRAKVVALGKVSVALERHNYFRDIWYFLLAYADGLTDSLLQQYQRFLCDCDDQECIKFRGEGCLYNTTFLRDPEIKELIHKFVLHDPDTQQGQQVIGQLIAIGGASGRLAIHVSAVCPKGHSKWQNIKATKGKNDMLKSRQTNYLVRKVKSVVKKGGFDLKLNKDLAAVQLEFKQQGLSLDAFNNALKRLKPEQTIYYDIIGPAASLFVVETETDSKNRMTNTIQKYLNKIGSFRIAQDSIKNRFEEKGVITTDVKLKDKELTLEQMEEIAIELDCEEVTKVDDEEGAKFELVCDPGSLSKLESKLSSQWFTVEDAQIELRAFHPIPLSEADSREVLRGPPRR</sequence>
<dbReference type="Proteomes" id="UP001175271">
    <property type="component" value="Unassembled WGS sequence"/>
</dbReference>
<dbReference type="GO" id="GO:0005739">
    <property type="term" value="C:mitochondrion"/>
    <property type="evidence" value="ECO:0007669"/>
    <property type="project" value="TreeGrafter"/>
</dbReference>
<dbReference type="Pfam" id="PF20772">
    <property type="entry name" value="TACO1_YebC_N"/>
    <property type="match status" value="1"/>
</dbReference>
<proteinExistence type="inferred from homology"/>
<dbReference type="InterPro" id="IPR017856">
    <property type="entry name" value="Integrase-like_N"/>
</dbReference>
<dbReference type="Gene3D" id="1.10.10.200">
    <property type="match status" value="1"/>
</dbReference>
<evidence type="ECO:0000256" key="1">
    <source>
        <dbReference type="ARBA" id="ARBA00008724"/>
    </source>
</evidence>
<accession>A0AA39M537</accession>
<dbReference type="PANTHER" id="PTHR12532">
    <property type="entry name" value="TRANSLATIONAL ACTIVATOR OF CYTOCHROME C OXIDASE 1"/>
    <property type="match status" value="1"/>
</dbReference>
<comment type="similarity">
    <text evidence="1">Belongs to the TACO1 family.</text>
</comment>
<evidence type="ECO:0000313" key="5">
    <source>
        <dbReference type="Proteomes" id="UP001175271"/>
    </source>
</evidence>
<feature type="domain" description="TACO1/YebC-like second and third" evidence="2">
    <location>
        <begin position="282"/>
        <end position="423"/>
    </location>
</feature>
<reference evidence="4" key="1">
    <citation type="submission" date="2023-06" db="EMBL/GenBank/DDBJ databases">
        <title>Genomic analysis of the entomopathogenic nematode Steinernema hermaphroditum.</title>
        <authorList>
            <person name="Schwarz E.M."/>
            <person name="Heppert J.K."/>
            <person name="Baniya A."/>
            <person name="Schwartz H.T."/>
            <person name="Tan C.-H."/>
            <person name="Antoshechkin I."/>
            <person name="Sternberg P.W."/>
            <person name="Goodrich-Blair H."/>
            <person name="Dillman A.R."/>
        </authorList>
    </citation>
    <scope>NUCLEOTIDE SEQUENCE</scope>
    <source>
        <strain evidence="4">PS9179</strain>
        <tissue evidence="4">Whole animal</tissue>
    </source>
</reference>
<dbReference type="EMBL" id="JAUCMV010000002">
    <property type="protein sequence ID" value="KAK0420875.1"/>
    <property type="molecule type" value="Genomic_DNA"/>
</dbReference>
<feature type="domain" description="TACO1/YebC-like N-terminal" evidence="3">
    <location>
        <begin position="209"/>
        <end position="277"/>
    </location>
</feature>
<dbReference type="AlphaFoldDB" id="A0AA39M537"/>
<dbReference type="InterPro" id="IPR002876">
    <property type="entry name" value="Transcrip_reg_TACO1-like"/>
</dbReference>
<keyword evidence="5" id="KW-1185">Reference proteome</keyword>
<name>A0AA39M537_9BILA</name>
<dbReference type="InterPro" id="IPR049083">
    <property type="entry name" value="TACO1_YebC_N"/>
</dbReference>
<evidence type="ECO:0000313" key="4">
    <source>
        <dbReference type="EMBL" id="KAK0420875.1"/>
    </source>
</evidence>
<dbReference type="Pfam" id="PF01709">
    <property type="entry name" value="Transcrip_reg"/>
    <property type="match status" value="1"/>
</dbReference>
<dbReference type="InterPro" id="IPR029072">
    <property type="entry name" value="YebC-like"/>
</dbReference>
<protein>
    <submittedName>
        <fullName evidence="4">Uncharacterized protein</fullName>
    </submittedName>
</protein>
<dbReference type="Gene3D" id="3.30.70.980">
    <property type="match status" value="2"/>
</dbReference>
<evidence type="ECO:0000259" key="2">
    <source>
        <dbReference type="Pfam" id="PF01709"/>
    </source>
</evidence>
<dbReference type="InterPro" id="IPR048300">
    <property type="entry name" value="TACO1_YebC-like_2nd/3rd_dom"/>
</dbReference>
<evidence type="ECO:0000259" key="3">
    <source>
        <dbReference type="Pfam" id="PF20772"/>
    </source>
</evidence>
<dbReference type="PANTHER" id="PTHR12532:SF0">
    <property type="entry name" value="TRANSLATIONAL ACTIVATOR OF CYTOCHROME C OXIDASE 1"/>
    <property type="match status" value="1"/>
</dbReference>
<comment type="caution">
    <text evidence="4">The sequence shown here is derived from an EMBL/GenBank/DDBJ whole genome shotgun (WGS) entry which is preliminary data.</text>
</comment>